<dbReference type="EMBL" id="PEOG01000013">
    <property type="protein sequence ID" value="PIM54069.1"/>
    <property type="molecule type" value="Genomic_DNA"/>
</dbReference>
<feature type="transmembrane region" description="Helical" evidence="1">
    <location>
        <begin position="87"/>
        <end position="107"/>
    </location>
</feature>
<keyword evidence="3" id="KW-1185">Reference proteome</keyword>
<keyword evidence="1" id="KW-1133">Transmembrane helix</keyword>
<evidence type="ECO:0000256" key="1">
    <source>
        <dbReference type="SAM" id="Phobius"/>
    </source>
</evidence>
<gene>
    <name evidence="2" type="ORF">CS062_06255</name>
</gene>
<feature type="transmembrane region" description="Helical" evidence="1">
    <location>
        <begin position="341"/>
        <end position="360"/>
    </location>
</feature>
<evidence type="ECO:0008006" key="4">
    <source>
        <dbReference type="Google" id="ProtNLM"/>
    </source>
</evidence>
<dbReference type="RefSeq" id="WP_099860586.1">
    <property type="nucleotide sequence ID" value="NZ_PEOG01000013.1"/>
</dbReference>
<comment type="caution">
    <text evidence="2">The sequence shown here is derived from an EMBL/GenBank/DDBJ whole genome shotgun (WGS) entry which is preliminary data.</text>
</comment>
<reference evidence="2 3" key="1">
    <citation type="submission" date="2017-11" db="EMBL/GenBank/DDBJ databases">
        <title>Draft genome sequence of Mitsuaria sp. HWN-4.</title>
        <authorList>
            <person name="Gundlapally S.R."/>
        </authorList>
    </citation>
    <scope>NUCLEOTIDE SEQUENCE [LARGE SCALE GENOMIC DNA]</scope>
    <source>
        <strain evidence="2 3">HWN-4</strain>
    </source>
</reference>
<sequence length="406" mass="43728">MSRIPLLRRPDPHGHAKVSFVELFFDLVFVFAVTQLSHTLIAHFAHDGVTLRGAAQTGFLMLAVWWVWIFTSWVTNWLDPERLPVRLCLFAMMLAGLLMSVSLPQAFGERALMFALSFTALQVGRTLFFLWAARGADAALVRNFQRIGAWLSVSAVLWIAGALHEDLRVPLWVAALGLEVIGPSAGFFVPGLGRSTTADWNVSGGHLAERCALFVIIALGESLLVTGATFAAAPLTTMSLLAFLVSFAGSLALWWLYFDTTNDFAAGRIAHSEDPGRLARLAYTYIHLPIVAGIIVNAAADEFVLAHPDGHTDLKTAWCLLGGVGIYAIGVGLFKRAVVGHWPWSHGVAVLVLAAAGPFVHAWPPVATSAFACAVLIALAAWERRSRAQCLVPDSAAEANAPSIGE</sequence>
<feature type="transmembrane region" description="Helical" evidence="1">
    <location>
        <begin position="366"/>
        <end position="382"/>
    </location>
</feature>
<feature type="transmembrane region" description="Helical" evidence="1">
    <location>
        <begin position="113"/>
        <end position="132"/>
    </location>
</feature>
<dbReference type="OrthoDB" id="5520804at2"/>
<dbReference type="Pfam" id="PF06772">
    <property type="entry name" value="LtrA"/>
    <property type="match status" value="1"/>
</dbReference>
<feature type="transmembrane region" description="Helical" evidence="1">
    <location>
        <begin position="211"/>
        <end position="232"/>
    </location>
</feature>
<evidence type="ECO:0000313" key="2">
    <source>
        <dbReference type="EMBL" id="PIM54069.1"/>
    </source>
</evidence>
<organism evidence="2 3">
    <name type="scientific">Roseateles chitinivorans</name>
    <dbReference type="NCBI Taxonomy" id="2917965"/>
    <lineage>
        <taxon>Bacteria</taxon>
        <taxon>Pseudomonadati</taxon>
        <taxon>Pseudomonadota</taxon>
        <taxon>Betaproteobacteria</taxon>
        <taxon>Burkholderiales</taxon>
        <taxon>Sphaerotilaceae</taxon>
        <taxon>Roseateles</taxon>
    </lineage>
</organism>
<accession>A0A2G9CEZ7</accession>
<feature type="transmembrane region" description="Helical" evidence="1">
    <location>
        <begin position="315"/>
        <end position="334"/>
    </location>
</feature>
<dbReference type="AlphaFoldDB" id="A0A2G9CEZ7"/>
<feature type="transmembrane region" description="Helical" evidence="1">
    <location>
        <begin position="278"/>
        <end position="300"/>
    </location>
</feature>
<dbReference type="Proteomes" id="UP000231501">
    <property type="component" value="Unassembled WGS sequence"/>
</dbReference>
<feature type="transmembrane region" description="Helical" evidence="1">
    <location>
        <begin position="169"/>
        <end position="190"/>
    </location>
</feature>
<name>A0A2G9CEZ7_9BURK</name>
<feature type="transmembrane region" description="Helical" evidence="1">
    <location>
        <begin position="144"/>
        <end position="163"/>
    </location>
</feature>
<dbReference type="PANTHER" id="PTHR36840">
    <property type="entry name" value="BLL5714 PROTEIN"/>
    <property type="match status" value="1"/>
</dbReference>
<dbReference type="PANTHER" id="PTHR36840:SF1">
    <property type="entry name" value="BLL5714 PROTEIN"/>
    <property type="match status" value="1"/>
</dbReference>
<keyword evidence="1" id="KW-0812">Transmembrane</keyword>
<keyword evidence="1" id="KW-0472">Membrane</keyword>
<protein>
    <recommendedName>
        <fullName evidence="4">Low temperature requirement protein A</fullName>
    </recommendedName>
</protein>
<feature type="transmembrane region" description="Helical" evidence="1">
    <location>
        <begin position="20"/>
        <end position="41"/>
    </location>
</feature>
<evidence type="ECO:0000313" key="3">
    <source>
        <dbReference type="Proteomes" id="UP000231501"/>
    </source>
</evidence>
<dbReference type="InterPro" id="IPR010640">
    <property type="entry name" value="Low_temperature_requirement_A"/>
</dbReference>
<proteinExistence type="predicted"/>
<feature type="transmembrane region" description="Helical" evidence="1">
    <location>
        <begin position="238"/>
        <end position="257"/>
    </location>
</feature>
<feature type="transmembrane region" description="Helical" evidence="1">
    <location>
        <begin position="53"/>
        <end position="75"/>
    </location>
</feature>